<evidence type="ECO:0000313" key="3">
    <source>
        <dbReference type="Proteomes" id="UP001154282"/>
    </source>
</evidence>
<feature type="compositionally biased region" description="Basic and acidic residues" evidence="1">
    <location>
        <begin position="46"/>
        <end position="55"/>
    </location>
</feature>
<dbReference type="EMBL" id="CAMGYJ010000009">
    <property type="protein sequence ID" value="CAI0507433.1"/>
    <property type="molecule type" value="Genomic_DNA"/>
</dbReference>
<organism evidence="2 3">
    <name type="scientific">Linum tenue</name>
    <dbReference type="NCBI Taxonomy" id="586396"/>
    <lineage>
        <taxon>Eukaryota</taxon>
        <taxon>Viridiplantae</taxon>
        <taxon>Streptophyta</taxon>
        <taxon>Embryophyta</taxon>
        <taxon>Tracheophyta</taxon>
        <taxon>Spermatophyta</taxon>
        <taxon>Magnoliopsida</taxon>
        <taxon>eudicotyledons</taxon>
        <taxon>Gunneridae</taxon>
        <taxon>Pentapetalae</taxon>
        <taxon>rosids</taxon>
        <taxon>fabids</taxon>
        <taxon>Malpighiales</taxon>
        <taxon>Linaceae</taxon>
        <taxon>Linum</taxon>
    </lineage>
</organism>
<dbReference type="Proteomes" id="UP001154282">
    <property type="component" value="Unassembled WGS sequence"/>
</dbReference>
<feature type="region of interest" description="Disordered" evidence="1">
    <location>
        <begin position="46"/>
        <end position="91"/>
    </location>
</feature>
<name>A0AAV0Q278_9ROSI</name>
<proteinExistence type="predicted"/>
<accession>A0AAV0Q278</accession>
<evidence type="ECO:0000313" key="2">
    <source>
        <dbReference type="EMBL" id="CAI0507433.1"/>
    </source>
</evidence>
<dbReference type="AlphaFoldDB" id="A0AAV0Q278"/>
<reference evidence="2" key="1">
    <citation type="submission" date="2022-08" db="EMBL/GenBank/DDBJ databases">
        <authorList>
            <person name="Gutierrez-Valencia J."/>
        </authorList>
    </citation>
    <scope>NUCLEOTIDE SEQUENCE</scope>
</reference>
<feature type="compositionally biased region" description="Acidic residues" evidence="1">
    <location>
        <begin position="69"/>
        <end position="91"/>
    </location>
</feature>
<sequence length="91" mass="10681">MKGDPFDYAWISSTDFWVLDTIEENPTPELNYDELEQALKELNEEYDFDDNHLTEESGATSRKRRRIEDDDEVENEDLSATDNEADDENDD</sequence>
<keyword evidence="3" id="KW-1185">Reference proteome</keyword>
<gene>
    <name evidence="2" type="ORF">LITE_LOCUS41151</name>
</gene>
<evidence type="ECO:0000256" key="1">
    <source>
        <dbReference type="SAM" id="MobiDB-lite"/>
    </source>
</evidence>
<comment type="caution">
    <text evidence="2">The sequence shown here is derived from an EMBL/GenBank/DDBJ whole genome shotgun (WGS) entry which is preliminary data.</text>
</comment>
<protein>
    <submittedName>
        <fullName evidence="2">Uncharacterized protein</fullName>
    </submittedName>
</protein>
<feature type="non-terminal residue" evidence="2">
    <location>
        <position position="91"/>
    </location>
</feature>